<feature type="transmembrane region" description="Helical" evidence="4">
    <location>
        <begin position="21"/>
        <end position="42"/>
    </location>
</feature>
<feature type="transmembrane region" description="Helical" evidence="4">
    <location>
        <begin position="220"/>
        <end position="240"/>
    </location>
</feature>
<dbReference type="PRINTS" id="PR00038">
    <property type="entry name" value="HTHLUXR"/>
</dbReference>
<dbReference type="Gene3D" id="1.10.10.10">
    <property type="entry name" value="Winged helix-like DNA-binding domain superfamily/Winged helix DNA-binding domain"/>
    <property type="match status" value="1"/>
</dbReference>
<dbReference type="SUPFAM" id="SSF46894">
    <property type="entry name" value="C-terminal effector domain of the bipartite response regulators"/>
    <property type="match status" value="1"/>
</dbReference>
<evidence type="ECO:0000259" key="5">
    <source>
        <dbReference type="PROSITE" id="PS50043"/>
    </source>
</evidence>
<keyword evidence="3" id="KW-0804">Transcription</keyword>
<feature type="transmembrane region" description="Helical" evidence="4">
    <location>
        <begin position="156"/>
        <end position="174"/>
    </location>
</feature>
<dbReference type="Proteomes" id="UP001343724">
    <property type="component" value="Unassembled WGS sequence"/>
</dbReference>
<feature type="transmembrane region" description="Helical" evidence="4">
    <location>
        <begin position="380"/>
        <end position="405"/>
    </location>
</feature>
<evidence type="ECO:0000313" key="7">
    <source>
        <dbReference type="Proteomes" id="UP001343724"/>
    </source>
</evidence>
<accession>A0ABU6IX94</accession>
<feature type="transmembrane region" description="Helical" evidence="4">
    <location>
        <begin position="62"/>
        <end position="82"/>
    </location>
</feature>
<feature type="transmembrane region" description="Helical" evidence="4">
    <location>
        <begin position="121"/>
        <end position="144"/>
    </location>
</feature>
<evidence type="ECO:0000256" key="4">
    <source>
        <dbReference type="SAM" id="Phobius"/>
    </source>
</evidence>
<protein>
    <submittedName>
        <fullName evidence="6">LuxR C-terminal-related transcriptional regulator</fullName>
    </submittedName>
</protein>
<keyword evidence="4" id="KW-0472">Membrane</keyword>
<evidence type="ECO:0000256" key="2">
    <source>
        <dbReference type="ARBA" id="ARBA00023125"/>
    </source>
</evidence>
<organism evidence="6 7">
    <name type="scientific">Adlercreutzia shanghongiae</name>
    <dbReference type="NCBI Taxonomy" id="3111773"/>
    <lineage>
        <taxon>Bacteria</taxon>
        <taxon>Bacillati</taxon>
        <taxon>Actinomycetota</taxon>
        <taxon>Coriobacteriia</taxon>
        <taxon>Eggerthellales</taxon>
        <taxon>Eggerthellaceae</taxon>
        <taxon>Adlercreutzia</taxon>
    </lineage>
</organism>
<feature type="transmembrane region" description="Helical" evidence="4">
    <location>
        <begin position="347"/>
        <end position="368"/>
    </location>
</feature>
<dbReference type="PROSITE" id="PS00622">
    <property type="entry name" value="HTH_LUXR_1"/>
    <property type="match status" value="1"/>
</dbReference>
<evidence type="ECO:0000256" key="3">
    <source>
        <dbReference type="ARBA" id="ARBA00023163"/>
    </source>
</evidence>
<keyword evidence="1" id="KW-0805">Transcription regulation</keyword>
<gene>
    <name evidence="6" type="ORF">VJ920_03740</name>
</gene>
<dbReference type="SMART" id="SM00421">
    <property type="entry name" value="HTH_LUXR"/>
    <property type="match status" value="1"/>
</dbReference>
<feature type="transmembrane region" description="Helical" evidence="4">
    <location>
        <begin position="252"/>
        <end position="271"/>
    </location>
</feature>
<evidence type="ECO:0000256" key="1">
    <source>
        <dbReference type="ARBA" id="ARBA00023015"/>
    </source>
</evidence>
<reference evidence="6 7" key="1">
    <citation type="submission" date="2024-01" db="EMBL/GenBank/DDBJ databases">
        <title>novel species in genus Adlercreutzia.</title>
        <authorList>
            <person name="Liu X."/>
        </authorList>
    </citation>
    <scope>NUCLEOTIDE SEQUENCE [LARGE SCALE GENOMIC DNA]</scope>
    <source>
        <strain evidence="6 7">R22</strain>
    </source>
</reference>
<dbReference type="PANTHER" id="PTHR44688:SF16">
    <property type="entry name" value="DNA-BINDING TRANSCRIPTIONAL ACTIVATOR DEVR_DOSR"/>
    <property type="match status" value="1"/>
</dbReference>
<dbReference type="RefSeq" id="WP_326439506.1">
    <property type="nucleotide sequence ID" value="NZ_JAYMFH010000003.1"/>
</dbReference>
<comment type="caution">
    <text evidence="6">The sequence shown here is derived from an EMBL/GenBank/DDBJ whole genome shotgun (WGS) entry which is preliminary data.</text>
</comment>
<dbReference type="CDD" id="cd06170">
    <property type="entry name" value="LuxR_C_like"/>
    <property type="match status" value="1"/>
</dbReference>
<dbReference type="InterPro" id="IPR016032">
    <property type="entry name" value="Sig_transdc_resp-reg_C-effctor"/>
</dbReference>
<dbReference type="PANTHER" id="PTHR44688">
    <property type="entry name" value="DNA-BINDING TRANSCRIPTIONAL ACTIVATOR DEVR_DOSR"/>
    <property type="match status" value="1"/>
</dbReference>
<keyword evidence="7" id="KW-1185">Reference proteome</keyword>
<feature type="domain" description="HTH luxR-type" evidence="5">
    <location>
        <begin position="429"/>
        <end position="493"/>
    </location>
</feature>
<evidence type="ECO:0000313" key="6">
    <source>
        <dbReference type="EMBL" id="MEC4294415.1"/>
    </source>
</evidence>
<feature type="transmembrane region" description="Helical" evidence="4">
    <location>
        <begin position="94"/>
        <end position="115"/>
    </location>
</feature>
<dbReference type="InterPro" id="IPR000792">
    <property type="entry name" value="Tscrpt_reg_LuxR_C"/>
</dbReference>
<dbReference type="Pfam" id="PF00196">
    <property type="entry name" value="GerE"/>
    <property type="match status" value="1"/>
</dbReference>
<feature type="transmembrane region" description="Helical" evidence="4">
    <location>
        <begin position="283"/>
        <end position="304"/>
    </location>
</feature>
<sequence length="493" mass="54191">MPQVIRESDSTATRKGLARHFGRDEIVGCLGLAAMWLCLQASGYYPLSLADYAGETSSQTIAFYHLIYNLALIAVSGAFGLSPLRTLQLMARPWLMGAVGGAALLAHFHLALYPIDAQEGGLLAASMLAIALFAATMVALWAIWLSSRAVNSALTLISLSFLAAQVVTMVSSLAEVPQNTVLLGCVLLETLCIAFAARQLGPHDSYSSQNEASLSFDKQLWGMLIPTLFLIYFCDIFIRLRIGAYSGSVEPLRQFLTAAISFSTFAIVVFVQKRLGKKDSEGGLIMTFAWLMLAYLGALIVMLLFDAENRFITNRILVSCSHCNEVFLWMMLIPAVRGKGQRAVRCFSLLAIVAIAIPWALSFDAYYLLGFDQIFSGKDILVYGIALAVAVAATGTIGFLLMYALRSNNQKVADSSASAHPLSEESIVRMLEPFSLTPREREVAQYLARGYSAKKIAEELYLSEASIRAHTMHIYRKMDIHSKQEFISYIHEH</sequence>
<keyword evidence="2" id="KW-0238">DNA-binding</keyword>
<dbReference type="EMBL" id="JAYMFH010000003">
    <property type="protein sequence ID" value="MEC4294415.1"/>
    <property type="molecule type" value="Genomic_DNA"/>
</dbReference>
<dbReference type="PROSITE" id="PS50043">
    <property type="entry name" value="HTH_LUXR_2"/>
    <property type="match status" value="1"/>
</dbReference>
<dbReference type="InterPro" id="IPR036388">
    <property type="entry name" value="WH-like_DNA-bd_sf"/>
</dbReference>
<keyword evidence="4" id="KW-0812">Transmembrane</keyword>
<proteinExistence type="predicted"/>
<name>A0ABU6IX94_9ACTN</name>
<keyword evidence="4" id="KW-1133">Transmembrane helix</keyword>